<evidence type="ECO:0000259" key="8">
    <source>
        <dbReference type="Pfam" id="PF02687"/>
    </source>
</evidence>
<dbReference type="GO" id="GO:0005886">
    <property type="term" value="C:plasma membrane"/>
    <property type="evidence" value="ECO:0007669"/>
    <property type="project" value="UniProtKB-SubCell"/>
</dbReference>
<evidence type="ECO:0000256" key="2">
    <source>
        <dbReference type="ARBA" id="ARBA00022475"/>
    </source>
</evidence>
<evidence type="ECO:0000259" key="9">
    <source>
        <dbReference type="Pfam" id="PF12704"/>
    </source>
</evidence>
<evidence type="ECO:0000256" key="4">
    <source>
        <dbReference type="ARBA" id="ARBA00022989"/>
    </source>
</evidence>
<comment type="subcellular location">
    <subcellularLocation>
        <location evidence="1">Cell membrane</location>
        <topology evidence="1">Multi-pass membrane protein</topology>
    </subcellularLocation>
</comment>
<dbReference type="GO" id="GO:0022857">
    <property type="term" value="F:transmembrane transporter activity"/>
    <property type="evidence" value="ECO:0007669"/>
    <property type="project" value="TreeGrafter"/>
</dbReference>
<feature type="transmembrane region" description="Helical" evidence="7">
    <location>
        <begin position="276"/>
        <end position="300"/>
    </location>
</feature>
<keyword evidence="11" id="KW-1185">Reference proteome</keyword>
<reference evidence="10" key="1">
    <citation type="submission" date="2020-08" db="EMBL/GenBank/DDBJ databases">
        <title>Genome public.</title>
        <authorList>
            <person name="Liu C."/>
            <person name="Sun Q."/>
        </authorList>
    </citation>
    <scope>NUCLEOTIDE SEQUENCE</scope>
    <source>
        <strain evidence="10">BX21</strain>
    </source>
</reference>
<sequence length="399" mass="43135">MIKESIKMSWKNIVHNKMRSFLTTLGIVIGVTAIIALITIVEGVNNEMNSQFASLGAGKITVLAYGTPLKQGLNDNDLQKLLEIDNVLGISPTLSMDASVVRDSLLEENVVVEGKNDVYFRHNSELILKGRDFNILDMENKNRVAIINQDLERILFFGEDSLGKDIQINGITYQVVGVLDEAVATDVMSVMETRMGKKSDGKAIIPYRTAMGMAGISNISSLEILIDDTNRTDEVIKDTENVLNEAFNYKDDSYTVINLDSLLDAMDTMSNMMTTMLAGIASIALLVGGIGIMNMMLVSVTERTTEIGLRKALGATPGSIQLQFLIESIFLSLLGGFIGLVLGVSLSWAVTTLLGIPFQISTGAITLGVGFSASVGIIFGWAPARNASKLDPIDALRSV</sequence>
<evidence type="ECO:0000256" key="1">
    <source>
        <dbReference type="ARBA" id="ARBA00004651"/>
    </source>
</evidence>
<dbReference type="EMBL" id="JACRTG010000012">
    <property type="protein sequence ID" value="MBC8587544.1"/>
    <property type="molecule type" value="Genomic_DNA"/>
</dbReference>
<organism evidence="10 11">
    <name type="scientific">Paratissierella segnis</name>
    <dbReference type="NCBI Taxonomy" id="2763679"/>
    <lineage>
        <taxon>Bacteria</taxon>
        <taxon>Bacillati</taxon>
        <taxon>Bacillota</taxon>
        <taxon>Tissierellia</taxon>
        <taxon>Tissierellales</taxon>
        <taxon>Tissierellaceae</taxon>
        <taxon>Paratissierella</taxon>
    </lineage>
</organism>
<evidence type="ECO:0000256" key="6">
    <source>
        <dbReference type="ARBA" id="ARBA00038076"/>
    </source>
</evidence>
<dbReference type="PANTHER" id="PTHR30572:SF4">
    <property type="entry name" value="ABC TRANSPORTER PERMEASE YTRF"/>
    <property type="match status" value="1"/>
</dbReference>
<accession>A0A926EWE7</accession>
<dbReference type="Pfam" id="PF02687">
    <property type="entry name" value="FtsX"/>
    <property type="match status" value="1"/>
</dbReference>
<evidence type="ECO:0000256" key="5">
    <source>
        <dbReference type="ARBA" id="ARBA00023136"/>
    </source>
</evidence>
<name>A0A926EWE7_9FIRM</name>
<feature type="domain" description="MacB-like periplasmic core" evidence="9">
    <location>
        <begin position="20"/>
        <end position="240"/>
    </location>
</feature>
<proteinExistence type="inferred from homology"/>
<comment type="similarity">
    <text evidence="6">Belongs to the ABC-4 integral membrane protein family.</text>
</comment>
<feature type="transmembrane region" description="Helical" evidence="7">
    <location>
        <begin position="329"/>
        <end position="350"/>
    </location>
</feature>
<feature type="domain" description="ABC3 transporter permease C-terminal" evidence="8">
    <location>
        <begin position="280"/>
        <end position="392"/>
    </location>
</feature>
<gene>
    <name evidence="10" type="ORF">H8707_04725</name>
</gene>
<keyword evidence="2" id="KW-1003">Cell membrane</keyword>
<feature type="transmembrane region" description="Helical" evidence="7">
    <location>
        <begin position="21"/>
        <end position="41"/>
    </location>
</feature>
<keyword evidence="5 7" id="KW-0472">Membrane</keyword>
<evidence type="ECO:0000256" key="7">
    <source>
        <dbReference type="SAM" id="Phobius"/>
    </source>
</evidence>
<evidence type="ECO:0000313" key="11">
    <source>
        <dbReference type="Proteomes" id="UP000601171"/>
    </source>
</evidence>
<feature type="transmembrane region" description="Helical" evidence="7">
    <location>
        <begin position="356"/>
        <end position="382"/>
    </location>
</feature>
<dbReference type="PANTHER" id="PTHR30572">
    <property type="entry name" value="MEMBRANE COMPONENT OF TRANSPORTER-RELATED"/>
    <property type="match status" value="1"/>
</dbReference>
<evidence type="ECO:0000313" key="10">
    <source>
        <dbReference type="EMBL" id="MBC8587544.1"/>
    </source>
</evidence>
<dbReference type="RefSeq" id="WP_262428995.1">
    <property type="nucleotide sequence ID" value="NZ_JACRTG010000012.1"/>
</dbReference>
<keyword evidence="4 7" id="KW-1133">Transmembrane helix</keyword>
<keyword evidence="3 7" id="KW-0812">Transmembrane</keyword>
<dbReference type="AlphaFoldDB" id="A0A926EWE7"/>
<dbReference type="InterPro" id="IPR025857">
    <property type="entry name" value="MacB_PCD"/>
</dbReference>
<dbReference type="Pfam" id="PF12704">
    <property type="entry name" value="MacB_PCD"/>
    <property type="match status" value="1"/>
</dbReference>
<evidence type="ECO:0000256" key="3">
    <source>
        <dbReference type="ARBA" id="ARBA00022692"/>
    </source>
</evidence>
<protein>
    <submittedName>
        <fullName evidence="10">ABC transporter permease</fullName>
    </submittedName>
</protein>
<dbReference type="InterPro" id="IPR003838">
    <property type="entry name" value="ABC3_permease_C"/>
</dbReference>
<comment type="caution">
    <text evidence="10">The sequence shown here is derived from an EMBL/GenBank/DDBJ whole genome shotgun (WGS) entry which is preliminary data.</text>
</comment>
<dbReference type="Proteomes" id="UP000601171">
    <property type="component" value="Unassembled WGS sequence"/>
</dbReference>
<dbReference type="InterPro" id="IPR050250">
    <property type="entry name" value="Macrolide_Exporter_MacB"/>
</dbReference>